<dbReference type="RefSeq" id="WP_133611824.1">
    <property type="nucleotide sequence ID" value="NZ_SNYW01000006.1"/>
</dbReference>
<dbReference type="PANTHER" id="PTHR30441">
    <property type="entry name" value="DUF748 DOMAIN-CONTAINING PROTEIN"/>
    <property type="match status" value="1"/>
</dbReference>
<name>A0A4R6WTW5_9PROT</name>
<proteinExistence type="predicted"/>
<evidence type="ECO:0000313" key="3">
    <source>
        <dbReference type="EMBL" id="TDQ83809.1"/>
    </source>
</evidence>
<feature type="domain" description="AsmA" evidence="2">
    <location>
        <begin position="283"/>
        <end position="518"/>
    </location>
</feature>
<reference evidence="3 4" key="1">
    <citation type="submission" date="2019-03" db="EMBL/GenBank/DDBJ databases">
        <title>Genomic Encyclopedia of Type Strains, Phase III (KMG-III): the genomes of soil and plant-associated and newly described type strains.</title>
        <authorList>
            <person name="Whitman W."/>
        </authorList>
    </citation>
    <scope>NUCLEOTIDE SEQUENCE [LARGE SCALE GENOMIC DNA]</scope>
    <source>
        <strain evidence="3 4">CGMCC 1.7660</strain>
    </source>
</reference>
<gene>
    <name evidence="3" type="ORF">A8950_0351</name>
</gene>
<feature type="region of interest" description="Disordered" evidence="1">
    <location>
        <begin position="609"/>
        <end position="640"/>
    </location>
</feature>
<dbReference type="Proteomes" id="UP000295783">
    <property type="component" value="Unassembled WGS sequence"/>
</dbReference>
<dbReference type="InterPro" id="IPR052894">
    <property type="entry name" value="AsmA-related"/>
</dbReference>
<evidence type="ECO:0000313" key="4">
    <source>
        <dbReference type="Proteomes" id="UP000295783"/>
    </source>
</evidence>
<dbReference type="GO" id="GO:0090313">
    <property type="term" value="P:regulation of protein targeting to membrane"/>
    <property type="evidence" value="ECO:0007669"/>
    <property type="project" value="TreeGrafter"/>
</dbReference>
<protein>
    <submittedName>
        <fullName evidence="3">Uncharacterized protein involved in outer membrane biogenesis</fullName>
    </submittedName>
</protein>
<feature type="domain" description="AsmA" evidence="2">
    <location>
        <begin position="4"/>
        <end position="128"/>
    </location>
</feature>
<dbReference type="Pfam" id="PF05170">
    <property type="entry name" value="AsmA"/>
    <property type="match status" value="2"/>
</dbReference>
<dbReference type="PANTHER" id="PTHR30441:SF4">
    <property type="entry name" value="PROTEIN ASMA"/>
    <property type="match status" value="1"/>
</dbReference>
<evidence type="ECO:0000256" key="1">
    <source>
        <dbReference type="SAM" id="MobiDB-lite"/>
    </source>
</evidence>
<dbReference type="GO" id="GO:0005886">
    <property type="term" value="C:plasma membrane"/>
    <property type="evidence" value="ECO:0007669"/>
    <property type="project" value="TreeGrafter"/>
</dbReference>
<dbReference type="AlphaFoldDB" id="A0A4R6WTW5"/>
<accession>A0A4R6WTW5</accession>
<keyword evidence="4" id="KW-1185">Reference proteome</keyword>
<dbReference type="InterPro" id="IPR007844">
    <property type="entry name" value="AsmA"/>
</dbReference>
<dbReference type="EMBL" id="SNYW01000006">
    <property type="protein sequence ID" value="TDQ83809.1"/>
    <property type="molecule type" value="Genomic_DNA"/>
</dbReference>
<feature type="compositionally biased region" description="Polar residues" evidence="1">
    <location>
        <begin position="630"/>
        <end position="640"/>
    </location>
</feature>
<organism evidence="3 4">
    <name type="scientific">Dongia mobilis</name>
    <dbReference type="NCBI Taxonomy" id="578943"/>
    <lineage>
        <taxon>Bacteria</taxon>
        <taxon>Pseudomonadati</taxon>
        <taxon>Pseudomonadota</taxon>
        <taxon>Alphaproteobacteria</taxon>
        <taxon>Rhodospirillales</taxon>
        <taxon>Dongiaceae</taxon>
        <taxon>Dongia</taxon>
    </lineage>
</organism>
<evidence type="ECO:0000259" key="2">
    <source>
        <dbReference type="Pfam" id="PF05170"/>
    </source>
</evidence>
<sequence>MRIKTILAGLAMLLVALFATVLAIVNSTDFNAYRDWVAAQVKAATGRDLVLAGNVEVGLSLTPRVTVSDVTFRNADWGSEPAMLRFGKLTAEIELWPLLSDQIVIRRLVLSDADILLETNAEDVGNWVFGSGGGSTAPLPHVGEVEIQRLAFRFRNGVTGQAARLDIDQLTAQTDGPGGAISLAMKAAADGQILQIDGSLGALAQFTTGPLPVDLKGSLGDLTFAVGGRIDNPAAVDGINLDLTLAAPKPVTIAGFSLPGQGPYRLAGQLTGADGAFTLGAASGRVGDSDFAGELVYRIGAERPYLGLRLASTKLNSGDFGLAPVLSGPDKGPSDGRAFSAEPWDVPQLDFLDADIAWTAQEFNHGPYPLKNASIAFTLAAGKLTLSSVTGNLVDGRFSAAGSLDSMQSPAPLAVRLRADDVAAGPLLETMGLASVLSSRQANLEVEIAGPAQSLRSLMAGANGFVTFEAGRGQLQNRFARLLFADLFQLISFGGSDDAALVNCLVTRFRIENGIARARGLVLDTPGATVVGSGQIDLREERLGLHLDTQSKQVNLANLAVPMNVGGTLSSPSVTPDALGAVGNTAEFATRAADLATLGVLSSLTGLGESKDLGPDPCRTALDEGAKAGQGSTTSPGQKIQQGAGQVIEGIGEGAKAVGEETGKALESIGEGIGEGLNNLFGN</sequence>
<comment type="caution">
    <text evidence="3">The sequence shown here is derived from an EMBL/GenBank/DDBJ whole genome shotgun (WGS) entry which is preliminary data.</text>
</comment>
<dbReference type="OrthoDB" id="225437at2"/>